<sequence length="326" mass="37358">MEICFQVDSDGVLRVFSSIFSDGSLMSSSSYSKEWKIHQIDVKSAFLNGFLKEEIYAEQLDGFNVASEETKVYKLKKSLYGLKQAPRAWYDKIDSYLSSLGFKRSISEPNLYVKKARDETLLIVSLYVDDLLVTSGTNELLAKFKRQIENKAFALKILNKFCMQNCKEANTPVVIGEKLTSQGDFERCNVIHLQATTSVLRYIKGTLSYGVKFTKADDMKLIGFADSDWAGSFDDMKRTLGYLFTLRSVVFYWSSKRKLLVELNLHQREATKIKCDNQYVVAIAKNPMFHGKTKHFKIKFHFVKEVEQAHEIKLVNCNSEDQLADI</sequence>
<comment type="caution">
    <text evidence="2">The sequence shown here is derived from an EMBL/GenBank/DDBJ whole genome shotgun (WGS) entry which is preliminary data.</text>
</comment>
<dbReference type="InterPro" id="IPR013103">
    <property type="entry name" value="RVT_2"/>
</dbReference>
<dbReference type="Pfam" id="PF07727">
    <property type="entry name" value="RVT_2"/>
    <property type="match status" value="1"/>
</dbReference>
<keyword evidence="3" id="KW-1185">Reference proteome</keyword>
<dbReference type="PANTHER" id="PTHR11439">
    <property type="entry name" value="GAG-POL-RELATED RETROTRANSPOSON"/>
    <property type="match status" value="1"/>
</dbReference>
<gene>
    <name evidence="2" type="ORF">CXB51_014680</name>
</gene>
<accession>A0A8J5Z4T5</accession>
<organism evidence="2 3">
    <name type="scientific">Gossypium anomalum</name>
    <dbReference type="NCBI Taxonomy" id="47600"/>
    <lineage>
        <taxon>Eukaryota</taxon>
        <taxon>Viridiplantae</taxon>
        <taxon>Streptophyta</taxon>
        <taxon>Embryophyta</taxon>
        <taxon>Tracheophyta</taxon>
        <taxon>Spermatophyta</taxon>
        <taxon>Magnoliopsida</taxon>
        <taxon>eudicotyledons</taxon>
        <taxon>Gunneridae</taxon>
        <taxon>Pentapetalae</taxon>
        <taxon>rosids</taxon>
        <taxon>malvids</taxon>
        <taxon>Malvales</taxon>
        <taxon>Malvaceae</taxon>
        <taxon>Malvoideae</taxon>
        <taxon>Gossypium</taxon>
    </lineage>
</organism>
<dbReference type="PANTHER" id="PTHR11439:SF503">
    <property type="entry name" value="CYSTEINE-RICH RLK (RECEPTOR-LIKE PROTEIN KINASE) 8"/>
    <property type="match status" value="1"/>
</dbReference>
<dbReference type="Proteomes" id="UP000701853">
    <property type="component" value="Chromosome 6"/>
</dbReference>
<evidence type="ECO:0000259" key="1">
    <source>
        <dbReference type="Pfam" id="PF07727"/>
    </source>
</evidence>
<name>A0A8J5Z4T5_9ROSI</name>
<dbReference type="CDD" id="cd09272">
    <property type="entry name" value="RNase_HI_RT_Ty1"/>
    <property type="match status" value="1"/>
</dbReference>
<reference evidence="2 3" key="1">
    <citation type="journal article" date="2021" name="bioRxiv">
        <title>The Gossypium anomalum genome as a resource for cotton improvement and evolutionary analysis of hybrid incompatibility.</title>
        <authorList>
            <person name="Grover C.E."/>
            <person name="Yuan D."/>
            <person name="Arick M.A."/>
            <person name="Miller E.R."/>
            <person name="Hu G."/>
            <person name="Peterson D.G."/>
            <person name="Wendel J.F."/>
            <person name="Udall J.A."/>
        </authorList>
    </citation>
    <scope>NUCLEOTIDE SEQUENCE [LARGE SCALE GENOMIC DNA]</scope>
    <source>
        <strain evidence="2">JFW-Udall</strain>
        <tissue evidence="2">Leaf</tissue>
    </source>
</reference>
<evidence type="ECO:0000313" key="2">
    <source>
        <dbReference type="EMBL" id="KAG8491476.1"/>
    </source>
</evidence>
<protein>
    <recommendedName>
        <fullName evidence="1">Reverse transcriptase Ty1/copia-type domain-containing protein</fullName>
    </recommendedName>
</protein>
<dbReference type="OrthoDB" id="1193898at2759"/>
<evidence type="ECO:0000313" key="3">
    <source>
        <dbReference type="Proteomes" id="UP000701853"/>
    </source>
</evidence>
<feature type="domain" description="Reverse transcriptase Ty1/copia-type" evidence="1">
    <location>
        <begin position="25"/>
        <end position="159"/>
    </location>
</feature>
<dbReference type="AlphaFoldDB" id="A0A8J5Z4T5"/>
<proteinExistence type="predicted"/>
<dbReference type="EMBL" id="JAHUZN010000006">
    <property type="protein sequence ID" value="KAG8491476.1"/>
    <property type="molecule type" value="Genomic_DNA"/>
</dbReference>
<dbReference type="SUPFAM" id="SSF56672">
    <property type="entry name" value="DNA/RNA polymerases"/>
    <property type="match status" value="1"/>
</dbReference>
<dbReference type="InterPro" id="IPR043502">
    <property type="entry name" value="DNA/RNA_pol_sf"/>
</dbReference>